<organism evidence="2 3">
    <name type="scientific">Candidatus Zambryskibacteria bacterium RIFOXYC1_FULL_39_10</name>
    <dbReference type="NCBI Taxonomy" id="1802779"/>
    <lineage>
        <taxon>Bacteria</taxon>
        <taxon>Candidatus Zambryskiibacteriota</taxon>
    </lineage>
</organism>
<reference evidence="2 3" key="1">
    <citation type="journal article" date="2016" name="Nat. Commun.">
        <title>Thousands of microbial genomes shed light on interconnected biogeochemical processes in an aquifer system.</title>
        <authorList>
            <person name="Anantharaman K."/>
            <person name="Brown C.T."/>
            <person name="Hug L.A."/>
            <person name="Sharon I."/>
            <person name="Castelle C.J."/>
            <person name="Probst A.J."/>
            <person name="Thomas B.C."/>
            <person name="Singh A."/>
            <person name="Wilkins M.J."/>
            <person name="Karaoz U."/>
            <person name="Brodie E.L."/>
            <person name="Williams K.H."/>
            <person name="Hubbard S.S."/>
            <person name="Banfield J.F."/>
        </authorList>
    </citation>
    <scope>NUCLEOTIDE SEQUENCE [LARGE SCALE GENOMIC DNA]</scope>
</reference>
<protein>
    <recommendedName>
        <fullName evidence="1">J domain-containing protein</fullName>
    </recommendedName>
</protein>
<dbReference type="Proteomes" id="UP000177697">
    <property type="component" value="Unassembled WGS sequence"/>
</dbReference>
<proteinExistence type="predicted"/>
<comment type="caution">
    <text evidence="2">The sequence shown here is derived from an EMBL/GenBank/DDBJ whole genome shotgun (WGS) entry which is preliminary data.</text>
</comment>
<evidence type="ECO:0000259" key="1">
    <source>
        <dbReference type="PROSITE" id="PS50076"/>
    </source>
</evidence>
<dbReference type="Gene3D" id="2.10.230.10">
    <property type="entry name" value="Heat shock protein DnaJ, cysteine-rich domain"/>
    <property type="match status" value="1"/>
</dbReference>
<dbReference type="PROSITE" id="PS50076">
    <property type="entry name" value="DNAJ_2"/>
    <property type="match status" value="1"/>
</dbReference>
<dbReference type="CDD" id="cd06257">
    <property type="entry name" value="DnaJ"/>
    <property type="match status" value="1"/>
</dbReference>
<sequence length="224" mass="24571">MATNYTVSQAPVLASAFLNITLPTSMDGLKKAFRKKSRQLHPDLGGDPEEFKQMVSVYEFIVNIAHLPGIIDENGTTQKTNGHFSTVEGLSIFDLGLGLGPTKNGKDCPRCQHKGYTVEFGFVRRSCPKCNRAGSVVIKTRRPCKYCRGTGKFRQARTGRVVDCNACKGSGMFEHNTSCHCFSCLGTGTIFSQTEEGHYLKCVECGGKGEIEIHNPVLPKGRLF</sequence>
<dbReference type="InterPro" id="IPR036410">
    <property type="entry name" value="HSP_DnaJ_Cys-rich_dom_sf"/>
</dbReference>
<dbReference type="SUPFAM" id="SSF46565">
    <property type="entry name" value="Chaperone J-domain"/>
    <property type="match status" value="1"/>
</dbReference>
<evidence type="ECO:0000313" key="3">
    <source>
        <dbReference type="Proteomes" id="UP000177697"/>
    </source>
</evidence>
<dbReference type="Gene3D" id="1.10.287.110">
    <property type="entry name" value="DnaJ domain"/>
    <property type="match status" value="1"/>
</dbReference>
<dbReference type="EMBL" id="MHWW01000023">
    <property type="protein sequence ID" value="OHB14360.1"/>
    <property type="molecule type" value="Genomic_DNA"/>
</dbReference>
<gene>
    <name evidence="2" type="ORF">A2431_00725</name>
</gene>
<feature type="domain" description="J" evidence="1">
    <location>
        <begin position="13"/>
        <end position="75"/>
    </location>
</feature>
<accession>A0A1G2UYA6</accession>
<name>A0A1G2UYA6_9BACT</name>
<evidence type="ECO:0000313" key="2">
    <source>
        <dbReference type="EMBL" id="OHB14360.1"/>
    </source>
</evidence>
<dbReference type="SUPFAM" id="SSF57938">
    <property type="entry name" value="DnaJ/Hsp40 cysteine-rich domain"/>
    <property type="match status" value="2"/>
</dbReference>
<dbReference type="InterPro" id="IPR001623">
    <property type="entry name" value="DnaJ_domain"/>
</dbReference>
<dbReference type="InterPro" id="IPR036869">
    <property type="entry name" value="J_dom_sf"/>
</dbReference>
<dbReference type="AlphaFoldDB" id="A0A1G2UYA6"/>